<evidence type="ECO:0000256" key="1">
    <source>
        <dbReference type="SAM" id="MobiDB-lite"/>
    </source>
</evidence>
<accession>A0A4C1TDG7</accession>
<organism evidence="2 3">
    <name type="scientific">Eumeta variegata</name>
    <name type="common">Bagworm moth</name>
    <name type="synonym">Eumeta japonica</name>
    <dbReference type="NCBI Taxonomy" id="151549"/>
    <lineage>
        <taxon>Eukaryota</taxon>
        <taxon>Metazoa</taxon>
        <taxon>Ecdysozoa</taxon>
        <taxon>Arthropoda</taxon>
        <taxon>Hexapoda</taxon>
        <taxon>Insecta</taxon>
        <taxon>Pterygota</taxon>
        <taxon>Neoptera</taxon>
        <taxon>Endopterygota</taxon>
        <taxon>Lepidoptera</taxon>
        <taxon>Glossata</taxon>
        <taxon>Ditrysia</taxon>
        <taxon>Tineoidea</taxon>
        <taxon>Psychidae</taxon>
        <taxon>Oiketicinae</taxon>
        <taxon>Eumeta</taxon>
    </lineage>
</organism>
<sequence>MCISLKFNTFISQTIYYPSQRYVTIDRRRLTSPAVDRDRRTIRSRTRRVRLEELRRRQTAFRFRSRYRRTNEPGEPRGRCNDERRRKPANGLRLTDVINIRSYRKNALVFSGRCNGARVEAFGIERKRTLSYV</sequence>
<gene>
    <name evidence="2" type="ORF">EVAR_10238_1</name>
</gene>
<dbReference type="Proteomes" id="UP000299102">
    <property type="component" value="Unassembled WGS sequence"/>
</dbReference>
<proteinExistence type="predicted"/>
<name>A0A4C1TDG7_EUMVA</name>
<comment type="caution">
    <text evidence="2">The sequence shown here is derived from an EMBL/GenBank/DDBJ whole genome shotgun (WGS) entry which is preliminary data.</text>
</comment>
<feature type="compositionally biased region" description="Basic and acidic residues" evidence="1">
    <location>
        <begin position="69"/>
        <end position="85"/>
    </location>
</feature>
<feature type="region of interest" description="Disordered" evidence="1">
    <location>
        <begin position="66"/>
        <end position="88"/>
    </location>
</feature>
<dbReference type="EMBL" id="BGZK01000052">
    <property type="protein sequence ID" value="GBP12573.1"/>
    <property type="molecule type" value="Genomic_DNA"/>
</dbReference>
<dbReference type="AlphaFoldDB" id="A0A4C1TDG7"/>
<evidence type="ECO:0000313" key="3">
    <source>
        <dbReference type="Proteomes" id="UP000299102"/>
    </source>
</evidence>
<reference evidence="2 3" key="1">
    <citation type="journal article" date="2019" name="Commun. Biol.">
        <title>The bagworm genome reveals a unique fibroin gene that provides high tensile strength.</title>
        <authorList>
            <person name="Kono N."/>
            <person name="Nakamura H."/>
            <person name="Ohtoshi R."/>
            <person name="Tomita M."/>
            <person name="Numata K."/>
            <person name="Arakawa K."/>
        </authorList>
    </citation>
    <scope>NUCLEOTIDE SEQUENCE [LARGE SCALE GENOMIC DNA]</scope>
</reference>
<protein>
    <submittedName>
        <fullName evidence="2">Uncharacterized protein</fullName>
    </submittedName>
</protein>
<keyword evidence="3" id="KW-1185">Reference proteome</keyword>
<evidence type="ECO:0000313" key="2">
    <source>
        <dbReference type="EMBL" id="GBP12573.1"/>
    </source>
</evidence>